<reference evidence="5 6" key="1">
    <citation type="submission" date="2016-10" db="EMBL/GenBank/DDBJ databases">
        <authorList>
            <person name="de Groot N.N."/>
        </authorList>
    </citation>
    <scope>NUCLEOTIDE SEQUENCE [LARGE SCALE GENOMIC DNA]</scope>
    <source>
        <strain evidence="5 6">APO</strain>
    </source>
</reference>
<evidence type="ECO:0008006" key="7">
    <source>
        <dbReference type="Google" id="ProtNLM"/>
    </source>
</evidence>
<evidence type="ECO:0000256" key="1">
    <source>
        <dbReference type="ARBA" id="ARBA00006739"/>
    </source>
</evidence>
<name>A0A1H3R865_9FIRM</name>
<dbReference type="GO" id="GO:0016757">
    <property type="term" value="F:glycosyltransferase activity"/>
    <property type="evidence" value="ECO:0007669"/>
    <property type="project" value="UniProtKB-KW"/>
</dbReference>
<dbReference type="STRING" id="159292.SAMN05192546_1139"/>
<dbReference type="Proteomes" id="UP000199230">
    <property type="component" value="Unassembled WGS sequence"/>
</dbReference>
<evidence type="ECO:0000313" key="6">
    <source>
        <dbReference type="Proteomes" id="UP000199230"/>
    </source>
</evidence>
<dbReference type="OrthoDB" id="9768769at2"/>
<sequence length="420" mass="48483">MAETIIFALFYAAMLGIWTLLLLNVFLLYGGYQYSREAEEYTFPKLSDYLGLKKVSILIPAHNEEMVIGRTLTAMCEMNYPRDLLEIIVINDNSKDATGTEIERVKAEFPDTKVIHLEIIGDRGGKGKSNALNIGYQEASGEYLAVYDADNTPNANALYYLVYTMEQNDKYGAVIGKFRTRNKNKNILTAFINIETLSFQWMAQAGRWKYFRLCTIPGTNFLVRRRIIDAIGGWDPKAIAEDTEISFRIYNMGYQIAFMPKAETFEQEPESLKVWIKQRSRWVNGNFYVLFKNLLNPRYIKSFKVIVDIAYFFTVYVLFLSAVVLSDIIFIIGIFSGIRLAIPNGFFIIWALSYVVFLFQIAITLSIEKGEVHRKNLFLISIMYFTYCQLWLVASVRGLFLFLKETISGKGSKWYKTERF</sequence>
<dbReference type="Pfam" id="PF13641">
    <property type="entry name" value="Glyco_tranf_2_3"/>
    <property type="match status" value="1"/>
</dbReference>
<accession>A0A1H3R865</accession>
<feature type="transmembrane region" description="Helical" evidence="4">
    <location>
        <begin position="309"/>
        <end position="335"/>
    </location>
</feature>
<comment type="similarity">
    <text evidence="1">Belongs to the glycosyltransferase 2 family.</text>
</comment>
<feature type="transmembrane region" description="Helical" evidence="4">
    <location>
        <begin position="6"/>
        <end position="29"/>
    </location>
</feature>
<evidence type="ECO:0000256" key="3">
    <source>
        <dbReference type="ARBA" id="ARBA00022679"/>
    </source>
</evidence>
<keyword evidence="3" id="KW-0808">Transferase</keyword>
<keyword evidence="6" id="KW-1185">Reference proteome</keyword>
<keyword evidence="4" id="KW-1133">Transmembrane helix</keyword>
<proteinExistence type="inferred from homology"/>
<protein>
    <recommendedName>
        <fullName evidence="7">Glycosyltransferase, catalytic subunit of cellulose synthase and poly-beta-1,6-N-acetylglucosamine synthase</fullName>
    </recommendedName>
</protein>
<dbReference type="InterPro" id="IPR029044">
    <property type="entry name" value="Nucleotide-diphossugar_trans"/>
</dbReference>
<keyword evidence="4" id="KW-0812">Transmembrane</keyword>
<dbReference type="RefSeq" id="WP_093315502.1">
    <property type="nucleotide sequence ID" value="NZ_FNPV01000013.1"/>
</dbReference>
<keyword evidence="4" id="KW-0472">Membrane</keyword>
<evidence type="ECO:0000256" key="4">
    <source>
        <dbReference type="SAM" id="Phobius"/>
    </source>
</evidence>
<feature type="transmembrane region" description="Helical" evidence="4">
    <location>
        <begin position="347"/>
        <end position="365"/>
    </location>
</feature>
<dbReference type="AlphaFoldDB" id="A0A1H3R865"/>
<dbReference type="PANTHER" id="PTHR43630">
    <property type="entry name" value="POLY-BETA-1,6-N-ACETYL-D-GLUCOSAMINE SYNTHASE"/>
    <property type="match status" value="1"/>
</dbReference>
<dbReference type="Gene3D" id="3.90.550.10">
    <property type="entry name" value="Spore Coat Polysaccharide Biosynthesis Protein SpsA, Chain A"/>
    <property type="match status" value="1"/>
</dbReference>
<feature type="transmembrane region" description="Helical" evidence="4">
    <location>
        <begin position="377"/>
        <end position="403"/>
    </location>
</feature>
<dbReference type="EMBL" id="FNPV01000013">
    <property type="protein sequence ID" value="SDZ21505.1"/>
    <property type="molecule type" value="Genomic_DNA"/>
</dbReference>
<dbReference type="PANTHER" id="PTHR43630:SF1">
    <property type="entry name" value="POLY-BETA-1,6-N-ACETYL-D-GLUCOSAMINE SYNTHASE"/>
    <property type="match status" value="1"/>
</dbReference>
<dbReference type="SUPFAM" id="SSF53448">
    <property type="entry name" value="Nucleotide-diphospho-sugar transferases"/>
    <property type="match status" value="1"/>
</dbReference>
<gene>
    <name evidence="5" type="ORF">SAMN05192546_1139</name>
</gene>
<organism evidence="5 6">
    <name type="scientific">Tindallia californiensis</name>
    <dbReference type="NCBI Taxonomy" id="159292"/>
    <lineage>
        <taxon>Bacteria</taxon>
        <taxon>Bacillati</taxon>
        <taxon>Bacillota</taxon>
        <taxon>Clostridia</taxon>
        <taxon>Peptostreptococcales</taxon>
        <taxon>Tindalliaceae</taxon>
        <taxon>Tindallia</taxon>
    </lineage>
</organism>
<dbReference type="CDD" id="cd06423">
    <property type="entry name" value="CESA_like"/>
    <property type="match status" value="1"/>
</dbReference>
<evidence type="ECO:0000256" key="2">
    <source>
        <dbReference type="ARBA" id="ARBA00022676"/>
    </source>
</evidence>
<evidence type="ECO:0000313" key="5">
    <source>
        <dbReference type="EMBL" id="SDZ21505.1"/>
    </source>
</evidence>
<keyword evidence="2" id="KW-0328">Glycosyltransferase</keyword>